<dbReference type="InterPro" id="IPR000683">
    <property type="entry name" value="Gfo/Idh/MocA-like_OxRdtase_N"/>
</dbReference>
<feature type="domain" description="Gfo/Idh/MocA-like oxidoreductase N-terminal" evidence="6">
    <location>
        <begin position="27"/>
        <end position="132"/>
    </location>
</feature>
<proteinExistence type="inferred from homology"/>
<dbReference type="SUPFAM" id="SSF55347">
    <property type="entry name" value="Glyceraldehyde-3-phosphate dehydrogenase-like, C-terminal domain"/>
    <property type="match status" value="1"/>
</dbReference>
<gene>
    <name evidence="8" type="ORF">BJ875DRAFT_489755</name>
</gene>
<reference evidence="8" key="1">
    <citation type="journal article" date="2021" name="IMA Fungus">
        <title>Genomic characterization of three marine fungi, including Emericellopsis atlantica sp. nov. with signatures of a generalist lifestyle and marine biomass degradation.</title>
        <authorList>
            <person name="Hagestad O.C."/>
            <person name="Hou L."/>
            <person name="Andersen J.H."/>
            <person name="Hansen E.H."/>
            <person name="Altermark B."/>
            <person name="Li C."/>
            <person name="Kuhnert E."/>
            <person name="Cox R.J."/>
            <person name="Crous P.W."/>
            <person name="Spatafora J.W."/>
            <person name="Lail K."/>
            <person name="Amirebrahimi M."/>
            <person name="Lipzen A."/>
            <person name="Pangilinan J."/>
            <person name="Andreopoulos W."/>
            <person name="Hayes R.D."/>
            <person name="Ng V."/>
            <person name="Grigoriev I.V."/>
            <person name="Jackson S.A."/>
            <person name="Sutton T.D.S."/>
            <person name="Dobson A.D.W."/>
            <person name="Rama T."/>
        </authorList>
    </citation>
    <scope>NUCLEOTIDE SEQUENCE</scope>
    <source>
        <strain evidence="8">TRa018bII</strain>
    </source>
</reference>
<comment type="similarity">
    <text evidence="1">Belongs to the Gfo/Idh/MocA family.</text>
</comment>
<dbReference type="OrthoDB" id="6417021at2759"/>
<dbReference type="SUPFAM" id="SSF51735">
    <property type="entry name" value="NAD(P)-binding Rossmann-fold domains"/>
    <property type="match status" value="1"/>
</dbReference>
<evidence type="ECO:0000256" key="4">
    <source>
        <dbReference type="ARBA" id="ARBA00042988"/>
    </source>
</evidence>
<dbReference type="GO" id="GO:0000166">
    <property type="term" value="F:nucleotide binding"/>
    <property type="evidence" value="ECO:0007669"/>
    <property type="project" value="InterPro"/>
</dbReference>
<dbReference type="InterPro" id="IPR036291">
    <property type="entry name" value="NAD(P)-bd_dom_sf"/>
</dbReference>
<dbReference type="Pfam" id="PF01408">
    <property type="entry name" value="GFO_IDH_MocA"/>
    <property type="match status" value="1"/>
</dbReference>
<dbReference type="Gene3D" id="3.30.360.10">
    <property type="entry name" value="Dihydrodipicolinate Reductase, domain 2"/>
    <property type="match status" value="1"/>
</dbReference>
<dbReference type="Pfam" id="PF22725">
    <property type="entry name" value="GFO_IDH_MocA_C3"/>
    <property type="match status" value="1"/>
</dbReference>
<evidence type="ECO:0000259" key="6">
    <source>
        <dbReference type="Pfam" id="PF01408"/>
    </source>
</evidence>
<dbReference type="InterPro" id="IPR050984">
    <property type="entry name" value="Gfo/Idh/MocA_domain"/>
</dbReference>
<sequence>MASLLSIIQRIRTTVYPPQPAKKDDAIRFGLLGASDIAPMAVINPAQSNPEVVIAAVAARDEVRARKYAKKYGIPIVHKGYEELVNDPSITAIYIPLPNGLHYEWALKSLQKGKHVLLEKPSVSNSTQASALFLHPPVPSNITPRPVLLEAFHVRFHPAFQRFLGLLDSDNIERASVTLNCPKYVFRPDNIRLQSKLAGGALMDMGTYGVMALRCVFGKESVECVDVKPRYVPKGKGHDEGCEEAMEVKWRWEGGAVGNLDVDLRRGVRGFGGWLGWIPWVSTPCVKVRHREVLLPSSEDEGLEHVLVKTVTLWNMLGPSFWHSIEILNQHTIQEAGSKKVVKTWMEKEIVKSYTWKEGDGTKGEEWWTTYRYQLEAFADRVKGRESVVWLDGDDSVRQMEMIDGAYGKAGLPVRPGDV</sequence>
<dbReference type="Gene3D" id="3.40.50.720">
    <property type="entry name" value="NAD(P)-binding Rossmann-like Domain"/>
    <property type="match status" value="1"/>
</dbReference>
<dbReference type="Proteomes" id="UP000824998">
    <property type="component" value="Unassembled WGS sequence"/>
</dbReference>
<dbReference type="PANTHER" id="PTHR22604">
    <property type="entry name" value="OXIDOREDUCTASES"/>
    <property type="match status" value="1"/>
</dbReference>
<organism evidence="8 9">
    <name type="scientific">Amylocarpus encephaloides</name>
    <dbReference type="NCBI Taxonomy" id="45428"/>
    <lineage>
        <taxon>Eukaryota</taxon>
        <taxon>Fungi</taxon>
        <taxon>Dikarya</taxon>
        <taxon>Ascomycota</taxon>
        <taxon>Pezizomycotina</taxon>
        <taxon>Leotiomycetes</taxon>
        <taxon>Helotiales</taxon>
        <taxon>Helotiales incertae sedis</taxon>
        <taxon>Amylocarpus</taxon>
    </lineage>
</organism>
<evidence type="ECO:0000256" key="3">
    <source>
        <dbReference type="ARBA" id="ARBA00038984"/>
    </source>
</evidence>
<comment type="caution">
    <text evidence="8">The sequence shown here is derived from an EMBL/GenBank/DDBJ whole genome shotgun (WGS) entry which is preliminary data.</text>
</comment>
<evidence type="ECO:0000313" key="8">
    <source>
        <dbReference type="EMBL" id="KAG9228553.1"/>
    </source>
</evidence>
<dbReference type="GO" id="GO:0047837">
    <property type="term" value="F:D-xylose 1-dehydrogenase (NADP+) activity"/>
    <property type="evidence" value="ECO:0007669"/>
    <property type="project" value="UniProtKB-EC"/>
</dbReference>
<name>A0A9P8BZF6_9HELO</name>
<keyword evidence="2" id="KW-0560">Oxidoreductase</keyword>
<keyword evidence="9" id="KW-1185">Reference proteome</keyword>
<dbReference type="EC" id="1.1.1.179" evidence="3"/>
<comment type="catalytic activity">
    <reaction evidence="5">
        <text>D-xylose + NADP(+) = D-xylono-1,5-lactone + NADPH + H(+)</text>
        <dbReference type="Rhea" id="RHEA:22000"/>
        <dbReference type="ChEBI" id="CHEBI:15378"/>
        <dbReference type="ChEBI" id="CHEBI:15867"/>
        <dbReference type="ChEBI" id="CHEBI:53455"/>
        <dbReference type="ChEBI" id="CHEBI:57783"/>
        <dbReference type="ChEBI" id="CHEBI:58349"/>
        <dbReference type="EC" id="1.1.1.179"/>
    </reaction>
</comment>
<dbReference type="PANTHER" id="PTHR22604:SF105">
    <property type="entry name" value="TRANS-1,2-DIHYDROBENZENE-1,2-DIOL DEHYDROGENASE"/>
    <property type="match status" value="1"/>
</dbReference>
<evidence type="ECO:0000259" key="7">
    <source>
        <dbReference type="Pfam" id="PF22725"/>
    </source>
</evidence>
<evidence type="ECO:0000256" key="1">
    <source>
        <dbReference type="ARBA" id="ARBA00010928"/>
    </source>
</evidence>
<accession>A0A9P8BZF6</accession>
<dbReference type="InterPro" id="IPR055170">
    <property type="entry name" value="GFO_IDH_MocA-like_dom"/>
</dbReference>
<evidence type="ECO:0000313" key="9">
    <source>
        <dbReference type="Proteomes" id="UP000824998"/>
    </source>
</evidence>
<dbReference type="AlphaFoldDB" id="A0A9P8BZF6"/>
<feature type="domain" description="GFO/IDH/MocA-like oxidoreductase" evidence="7">
    <location>
        <begin position="187"/>
        <end position="263"/>
    </location>
</feature>
<evidence type="ECO:0000256" key="5">
    <source>
        <dbReference type="ARBA" id="ARBA00049233"/>
    </source>
</evidence>
<evidence type="ECO:0000256" key="2">
    <source>
        <dbReference type="ARBA" id="ARBA00023002"/>
    </source>
</evidence>
<protein>
    <recommendedName>
        <fullName evidence="3">D-xylose 1-dehydrogenase (NADP(+), D-xylono-1,5-lactone-forming)</fullName>
        <ecNumber evidence="3">1.1.1.179</ecNumber>
    </recommendedName>
    <alternativeName>
        <fullName evidence="4">D-xylose-NADP dehydrogenase</fullName>
    </alternativeName>
</protein>
<dbReference type="EMBL" id="MU251912">
    <property type="protein sequence ID" value="KAG9228553.1"/>
    <property type="molecule type" value="Genomic_DNA"/>
</dbReference>